<reference evidence="2" key="1">
    <citation type="journal article" date="2024" name="IScience">
        <title>Strigolactones Initiate the Formation of Haustorium-like Structures in Castilleja.</title>
        <authorList>
            <person name="Buerger M."/>
            <person name="Peterson D."/>
            <person name="Chory J."/>
        </authorList>
    </citation>
    <scope>NUCLEOTIDE SEQUENCE [LARGE SCALE GENOMIC DNA]</scope>
</reference>
<dbReference type="Proteomes" id="UP001632038">
    <property type="component" value="Unassembled WGS sequence"/>
</dbReference>
<protein>
    <submittedName>
        <fullName evidence="1">Uncharacterized protein</fullName>
    </submittedName>
</protein>
<evidence type="ECO:0000313" key="1">
    <source>
        <dbReference type="EMBL" id="KAL3634376.1"/>
    </source>
</evidence>
<dbReference type="AlphaFoldDB" id="A0ABD3D005"/>
<organism evidence="1 2">
    <name type="scientific">Castilleja foliolosa</name>
    <dbReference type="NCBI Taxonomy" id="1961234"/>
    <lineage>
        <taxon>Eukaryota</taxon>
        <taxon>Viridiplantae</taxon>
        <taxon>Streptophyta</taxon>
        <taxon>Embryophyta</taxon>
        <taxon>Tracheophyta</taxon>
        <taxon>Spermatophyta</taxon>
        <taxon>Magnoliopsida</taxon>
        <taxon>eudicotyledons</taxon>
        <taxon>Gunneridae</taxon>
        <taxon>Pentapetalae</taxon>
        <taxon>asterids</taxon>
        <taxon>lamiids</taxon>
        <taxon>Lamiales</taxon>
        <taxon>Orobanchaceae</taxon>
        <taxon>Pedicularideae</taxon>
        <taxon>Castillejinae</taxon>
        <taxon>Castilleja</taxon>
    </lineage>
</organism>
<name>A0ABD3D005_9LAMI</name>
<gene>
    <name evidence="1" type="ORF">CASFOL_021430</name>
</gene>
<dbReference type="EMBL" id="JAVIJP010000028">
    <property type="protein sequence ID" value="KAL3634376.1"/>
    <property type="molecule type" value="Genomic_DNA"/>
</dbReference>
<keyword evidence="2" id="KW-1185">Reference proteome</keyword>
<comment type="caution">
    <text evidence="1">The sequence shown here is derived from an EMBL/GenBank/DDBJ whole genome shotgun (WGS) entry which is preliminary data.</text>
</comment>
<proteinExistence type="predicted"/>
<evidence type="ECO:0000313" key="2">
    <source>
        <dbReference type="Proteomes" id="UP001632038"/>
    </source>
</evidence>
<accession>A0ABD3D005</accession>
<sequence length="145" mass="16624">MSICSLYYLHSSDGPGIQLVFTLLDEDNYIAWRYMKTHDEETQKYFKHSNVAPRLARSMMGPHLAHLFYLSFKMSFTHLNYLKNLVFVRRFTPDNSVSVEFDPFSFLVKDYKTRIPIIGCNSHGDLYPLVLGSTSSPPSAFAAIS</sequence>